<dbReference type="InterPro" id="IPR016167">
    <property type="entry name" value="FAD-bd_PCMH_sub1"/>
</dbReference>
<accession>A0A1E3SII7</accession>
<dbReference type="SUPFAM" id="SSF56176">
    <property type="entry name" value="FAD-binding/transporter-associated domain-like"/>
    <property type="match status" value="1"/>
</dbReference>
<keyword evidence="8" id="KW-1185">Reference proteome</keyword>
<dbReference type="STRING" id="243061.AWC25_23940"/>
<evidence type="ECO:0000256" key="2">
    <source>
        <dbReference type="ARBA" id="ARBA00005466"/>
    </source>
</evidence>
<evidence type="ECO:0000256" key="4">
    <source>
        <dbReference type="ARBA" id="ARBA00022827"/>
    </source>
</evidence>
<dbReference type="PROSITE" id="PS51387">
    <property type="entry name" value="FAD_PCMH"/>
    <property type="match status" value="1"/>
</dbReference>
<dbReference type="InterPro" id="IPR012951">
    <property type="entry name" value="BBE"/>
</dbReference>
<protein>
    <recommendedName>
        <fullName evidence="6">FAD-binding PCMH-type domain-containing protein</fullName>
    </recommendedName>
</protein>
<evidence type="ECO:0000313" key="8">
    <source>
        <dbReference type="Proteomes" id="UP000094224"/>
    </source>
</evidence>
<proteinExistence type="inferred from homology"/>
<evidence type="ECO:0000259" key="6">
    <source>
        <dbReference type="PROSITE" id="PS51387"/>
    </source>
</evidence>
<comment type="cofactor">
    <cofactor evidence="1">
        <name>FAD</name>
        <dbReference type="ChEBI" id="CHEBI:57692"/>
    </cofactor>
</comment>
<sequence length="477" mass="51665">MVRAEPVLTQRFSDRQLASLGHQLTGDIVDCRHRDYADARRVWNAMIDRYPALIVRCHTDDDVVAAIAFAREQGVALTVKGGGHSVAGHSMIDDGVVIDLGRMRRVAVDRDARTVRVGAGCLLADMDRATQAHGLATPAGVMSQTGVAGLALGGGTGWLTRKHGLTCDNLLSARVVLADGSIVTASADDNADLYWGLRGAGTNFGVVTDFLFATHVVAQQIPLGVAMYRLDDAAEAIAHYDQTMRHAPDDLRVVLYLRRAFAEPGVPDDLIGEPVCVLVSVWTGDVADAEAVNRDLWRGASPVFAGLSAVAFAELQSLNDVLLGAGACNYTKGGYLGEFSDACITALLESARRLPQGISALEIAYQHGAQDRLAEDDTAFPDRHADHFLNVITRWAPDDDGRPHIDWARETFEATSAWHSGGVYTNFLAYDDDARVRDAYRNGKYERLATVKAKYDPDNVFNNNPNIVPTDGTGRHR</sequence>
<evidence type="ECO:0000256" key="1">
    <source>
        <dbReference type="ARBA" id="ARBA00001974"/>
    </source>
</evidence>
<keyword evidence="3" id="KW-0285">Flavoprotein</keyword>
<organism evidence="7 8">
    <name type="scientific">Mycobacterium sherrisii</name>
    <dbReference type="NCBI Taxonomy" id="243061"/>
    <lineage>
        <taxon>Bacteria</taxon>
        <taxon>Bacillati</taxon>
        <taxon>Actinomycetota</taxon>
        <taxon>Actinomycetes</taxon>
        <taxon>Mycobacteriales</taxon>
        <taxon>Mycobacteriaceae</taxon>
        <taxon>Mycobacterium</taxon>
        <taxon>Mycobacterium simiae complex</taxon>
    </lineage>
</organism>
<dbReference type="InterPro" id="IPR016166">
    <property type="entry name" value="FAD-bd_PCMH"/>
</dbReference>
<dbReference type="AlphaFoldDB" id="A0A1E3SII7"/>
<keyword evidence="4" id="KW-0274">FAD</keyword>
<evidence type="ECO:0000313" key="7">
    <source>
        <dbReference type="EMBL" id="ODR01967.1"/>
    </source>
</evidence>
<dbReference type="PANTHER" id="PTHR42973:SF39">
    <property type="entry name" value="FAD-BINDING PCMH-TYPE DOMAIN-CONTAINING PROTEIN"/>
    <property type="match status" value="1"/>
</dbReference>
<keyword evidence="5" id="KW-0560">Oxidoreductase</keyword>
<dbReference type="PANTHER" id="PTHR42973">
    <property type="entry name" value="BINDING OXIDOREDUCTASE, PUTATIVE (AFU_ORTHOLOGUE AFUA_1G17690)-RELATED"/>
    <property type="match status" value="1"/>
</dbReference>
<evidence type="ECO:0000256" key="3">
    <source>
        <dbReference type="ARBA" id="ARBA00022630"/>
    </source>
</evidence>
<dbReference type="InterPro" id="IPR006094">
    <property type="entry name" value="Oxid_FAD_bind_N"/>
</dbReference>
<dbReference type="InterPro" id="IPR036318">
    <property type="entry name" value="FAD-bd_PCMH-like_sf"/>
</dbReference>
<comment type="similarity">
    <text evidence="2">Belongs to the oxygen-dependent FAD-linked oxidoreductase family.</text>
</comment>
<dbReference type="Gene3D" id="3.30.465.10">
    <property type="match status" value="1"/>
</dbReference>
<dbReference type="Gene3D" id="3.30.43.10">
    <property type="entry name" value="Uridine Diphospho-n-acetylenolpyruvylglucosamine Reductase, domain 2"/>
    <property type="match status" value="1"/>
</dbReference>
<gene>
    <name evidence="7" type="ORF">BHQ21_22885</name>
</gene>
<dbReference type="Pfam" id="PF08031">
    <property type="entry name" value="BBE"/>
    <property type="match status" value="1"/>
</dbReference>
<dbReference type="PROSITE" id="PS00862">
    <property type="entry name" value="OX2_COVAL_FAD"/>
    <property type="match status" value="1"/>
</dbReference>
<dbReference type="GO" id="GO:0016491">
    <property type="term" value="F:oxidoreductase activity"/>
    <property type="evidence" value="ECO:0007669"/>
    <property type="project" value="UniProtKB-KW"/>
</dbReference>
<dbReference type="GO" id="GO:0071949">
    <property type="term" value="F:FAD binding"/>
    <property type="evidence" value="ECO:0007669"/>
    <property type="project" value="InterPro"/>
</dbReference>
<feature type="domain" description="FAD-binding PCMH-type" evidence="6">
    <location>
        <begin position="47"/>
        <end position="217"/>
    </location>
</feature>
<name>A0A1E3SII7_9MYCO</name>
<evidence type="ECO:0000256" key="5">
    <source>
        <dbReference type="ARBA" id="ARBA00023002"/>
    </source>
</evidence>
<dbReference type="InterPro" id="IPR006093">
    <property type="entry name" value="Oxy_OxRdtase_FAD_BS"/>
</dbReference>
<dbReference type="InterPro" id="IPR016169">
    <property type="entry name" value="FAD-bd_PCMH_sub2"/>
</dbReference>
<dbReference type="InterPro" id="IPR050416">
    <property type="entry name" value="FAD-linked_Oxidoreductase"/>
</dbReference>
<dbReference type="EMBL" id="MIHC01000053">
    <property type="protein sequence ID" value="ODR01967.1"/>
    <property type="molecule type" value="Genomic_DNA"/>
</dbReference>
<dbReference type="Gene3D" id="3.40.462.20">
    <property type="match status" value="1"/>
</dbReference>
<dbReference type="Pfam" id="PF01565">
    <property type="entry name" value="FAD_binding_4"/>
    <property type="match status" value="1"/>
</dbReference>
<comment type="caution">
    <text evidence="7">The sequence shown here is derived from an EMBL/GenBank/DDBJ whole genome shotgun (WGS) entry which is preliminary data.</text>
</comment>
<reference evidence="8" key="1">
    <citation type="submission" date="2016-09" db="EMBL/GenBank/DDBJ databases">
        <authorList>
            <person name="Greninger A.L."/>
            <person name="Jerome K.R."/>
            <person name="Mcnair B."/>
            <person name="Wallis C."/>
            <person name="Fang F."/>
        </authorList>
    </citation>
    <scope>NUCLEOTIDE SEQUENCE [LARGE SCALE GENOMIC DNA]</scope>
    <source>
        <strain evidence="8">BC1_M4</strain>
    </source>
</reference>
<dbReference type="Proteomes" id="UP000094224">
    <property type="component" value="Unassembled WGS sequence"/>
</dbReference>